<evidence type="ECO:0000256" key="2">
    <source>
        <dbReference type="ARBA" id="ARBA00022729"/>
    </source>
</evidence>
<proteinExistence type="inferred from homology"/>
<dbReference type="CDD" id="cd00063">
    <property type="entry name" value="FN3"/>
    <property type="match status" value="1"/>
</dbReference>
<evidence type="ECO:0000256" key="6">
    <source>
        <dbReference type="ARBA" id="ARBA00023326"/>
    </source>
</evidence>
<dbReference type="Gene3D" id="2.60.40.290">
    <property type="match status" value="1"/>
</dbReference>
<name>A0ABP7V7G4_9ACTN</name>
<evidence type="ECO:0000256" key="7">
    <source>
        <dbReference type="RuleBase" id="RU361153"/>
    </source>
</evidence>
<keyword evidence="3 7" id="KW-0378">Hydrolase</keyword>
<evidence type="ECO:0000256" key="9">
    <source>
        <dbReference type="SAM" id="SignalP"/>
    </source>
</evidence>
<protein>
    <recommendedName>
        <fullName evidence="7">Endoglucanase</fullName>
        <ecNumber evidence="7">3.2.1.4</ecNumber>
    </recommendedName>
</protein>
<dbReference type="EC" id="3.2.1.4" evidence="7"/>
<reference evidence="13" key="1">
    <citation type="journal article" date="2019" name="Int. J. Syst. Evol. Microbiol.">
        <title>The Global Catalogue of Microorganisms (GCM) 10K type strain sequencing project: providing services to taxonomists for standard genome sequencing and annotation.</title>
        <authorList>
            <consortium name="The Broad Institute Genomics Platform"/>
            <consortium name="The Broad Institute Genome Sequencing Center for Infectious Disease"/>
            <person name="Wu L."/>
            <person name="Ma J."/>
        </authorList>
    </citation>
    <scope>NUCLEOTIDE SEQUENCE [LARGE SCALE GENOMIC DNA]</scope>
    <source>
        <strain evidence="13">JCM 16925</strain>
    </source>
</reference>
<evidence type="ECO:0000256" key="5">
    <source>
        <dbReference type="ARBA" id="ARBA00023295"/>
    </source>
</evidence>
<dbReference type="SMART" id="SM00060">
    <property type="entry name" value="FN3"/>
    <property type="match status" value="1"/>
</dbReference>
<evidence type="ECO:0000313" key="12">
    <source>
        <dbReference type="EMBL" id="GAA4061157.1"/>
    </source>
</evidence>
<accession>A0ABP7V7G4</accession>
<evidence type="ECO:0000313" key="13">
    <source>
        <dbReference type="Proteomes" id="UP001499984"/>
    </source>
</evidence>
<dbReference type="Proteomes" id="UP001499984">
    <property type="component" value="Unassembled WGS sequence"/>
</dbReference>
<dbReference type="InterPro" id="IPR012291">
    <property type="entry name" value="CBM2_carb-bd_dom_sf"/>
</dbReference>
<feature type="chain" id="PRO_5045827095" description="Endoglucanase" evidence="9">
    <location>
        <begin position="35"/>
        <end position="543"/>
    </location>
</feature>
<gene>
    <name evidence="12" type="ORF">GCM10022233_38220</name>
</gene>
<dbReference type="InterPro" id="IPR001547">
    <property type="entry name" value="Glyco_hydro_5"/>
</dbReference>
<dbReference type="InterPro" id="IPR017853">
    <property type="entry name" value="GH"/>
</dbReference>
<dbReference type="RefSeq" id="WP_345014185.1">
    <property type="nucleotide sequence ID" value="NZ_BAAAZY010000010.1"/>
</dbReference>
<feature type="signal peptide" evidence="9">
    <location>
        <begin position="1"/>
        <end position="34"/>
    </location>
</feature>
<dbReference type="Pfam" id="PF00150">
    <property type="entry name" value="Cellulase"/>
    <property type="match status" value="1"/>
</dbReference>
<comment type="similarity">
    <text evidence="7">Belongs to the glycosyl hydrolase 5 (cellulase A) family.</text>
</comment>
<dbReference type="PANTHER" id="PTHR42754">
    <property type="entry name" value="ENDOGLUCANASE"/>
    <property type="match status" value="1"/>
</dbReference>
<dbReference type="InterPro" id="IPR001919">
    <property type="entry name" value="CBD2"/>
</dbReference>
<keyword evidence="5 7" id="KW-0326">Glycosidase</keyword>
<keyword evidence="13" id="KW-1185">Reference proteome</keyword>
<feature type="domain" description="Fibronectin type-III" evidence="10">
    <location>
        <begin position="345"/>
        <end position="434"/>
    </location>
</feature>
<keyword evidence="2 9" id="KW-0732">Signal</keyword>
<keyword evidence="7" id="KW-0136">Cellulose degradation</keyword>
<dbReference type="EMBL" id="BAAAZY010000010">
    <property type="protein sequence ID" value="GAA4061157.1"/>
    <property type="molecule type" value="Genomic_DNA"/>
</dbReference>
<evidence type="ECO:0000256" key="3">
    <source>
        <dbReference type="ARBA" id="ARBA00022801"/>
    </source>
</evidence>
<dbReference type="Gene3D" id="3.20.20.80">
    <property type="entry name" value="Glycosidases"/>
    <property type="match status" value="1"/>
</dbReference>
<comment type="caution">
    <text evidence="12">The sequence shown here is derived from an EMBL/GenBank/DDBJ whole genome shotgun (WGS) entry which is preliminary data.</text>
</comment>
<dbReference type="InterPro" id="IPR003961">
    <property type="entry name" value="FN3_dom"/>
</dbReference>
<dbReference type="InterPro" id="IPR013783">
    <property type="entry name" value="Ig-like_fold"/>
</dbReference>
<evidence type="ECO:0000256" key="8">
    <source>
        <dbReference type="SAM" id="MobiDB-lite"/>
    </source>
</evidence>
<keyword evidence="6 7" id="KW-0624">Polysaccharide degradation</keyword>
<dbReference type="SUPFAM" id="SSF49265">
    <property type="entry name" value="Fibronectin type III"/>
    <property type="match status" value="1"/>
</dbReference>
<dbReference type="Pfam" id="PF00041">
    <property type="entry name" value="fn3"/>
    <property type="match status" value="1"/>
</dbReference>
<dbReference type="SMART" id="SM00637">
    <property type="entry name" value="CBD_II"/>
    <property type="match status" value="1"/>
</dbReference>
<evidence type="ECO:0000256" key="4">
    <source>
        <dbReference type="ARBA" id="ARBA00023277"/>
    </source>
</evidence>
<evidence type="ECO:0000256" key="1">
    <source>
        <dbReference type="ARBA" id="ARBA00000966"/>
    </source>
</evidence>
<dbReference type="Gene3D" id="2.60.40.10">
    <property type="entry name" value="Immunoglobulins"/>
    <property type="match status" value="1"/>
</dbReference>
<dbReference type="PANTHER" id="PTHR42754:SF1">
    <property type="entry name" value="LIPOPROTEIN"/>
    <property type="match status" value="1"/>
</dbReference>
<dbReference type="PROSITE" id="PS51173">
    <property type="entry name" value="CBM2"/>
    <property type="match status" value="1"/>
</dbReference>
<dbReference type="PROSITE" id="PS50853">
    <property type="entry name" value="FN3"/>
    <property type="match status" value="1"/>
</dbReference>
<dbReference type="SUPFAM" id="SSF51445">
    <property type="entry name" value="(Trans)glycosidases"/>
    <property type="match status" value="1"/>
</dbReference>
<evidence type="ECO:0000259" key="10">
    <source>
        <dbReference type="PROSITE" id="PS50853"/>
    </source>
</evidence>
<sequence>MRPRTRTTPRVAAVVAALLGLLAPLLSFATPAQAATTGIHISNGRLLEGNGNDFVMRGVNHAHTWYPNQTQSLADIKALGANTVRVVLADGHRWTANSASDVANVISQCKANRLICVLEVHDTTGYGEEAAAGTLDQAADYWIGLKSVLEGQENYVVINIGNEPWGNTNPAGWTDPTIAAIKKLRNAGFAHTIMVDAPNWGQDWQGVMRDNAKSVYAADPTGNLIFSIHMYSVYDTAQEITDYLNTFVNAQLPILIGEFGGPPDQYGDPDEDTMMAAAQQLRLGYLAWSWSGNTDPILDLAVNFDANQLSSWGRRVFNGANGIAATSKEATVYSSGGGDTTPPTAPGTPTASEVTSSSAKLTWAAATDATGVTGYDVVRVDGTSEVAAVSTTAASATVTGLAPSTSYTFAVYARDAAGNRSPRSGAVTVTTASAGSPANCGVAYRVTNEWPGGFQGEIVLRNTGSSAINGWTLRWIFPVSQRISHLWGGTATQSGAEVSVASVSYTASIAPAGSVTLGFTATKGSTNPSPAAFTLNGSACSPT</sequence>
<feature type="region of interest" description="Disordered" evidence="8">
    <location>
        <begin position="333"/>
        <end position="353"/>
    </location>
</feature>
<comment type="catalytic activity">
    <reaction evidence="1 7">
        <text>Endohydrolysis of (1-&gt;4)-beta-D-glucosidic linkages in cellulose, lichenin and cereal beta-D-glucans.</text>
        <dbReference type="EC" id="3.2.1.4"/>
    </reaction>
</comment>
<organism evidence="12 13">
    <name type="scientific">Streptomyces shaanxiensis</name>
    <dbReference type="NCBI Taxonomy" id="653357"/>
    <lineage>
        <taxon>Bacteria</taxon>
        <taxon>Bacillati</taxon>
        <taxon>Actinomycetota</taxon>
        <taxon>Actinomycetes</taxon>
        <taxon>Kitasatosporales</taxon>
        <taxon>Streptomycetaceae</taxon>
        <taxon>Streptomyces</taxon>
    </lineage>
</organism>
<keyword evidence="4 7" id="KW-0119">Carbohydrate metabolism</keyword>
<dbReference type="SUPFAM" id="SSF49384">
    <property type="entry name" value="Carbohydrate-binding domain"/>
    <property type="match status" value="1"/>
</dbReference>
<feature type="domain" description="CBM2" evidence="11">
    <location>
        <begin position="433"/>
        <end position="543"/>
    </location>
</feature>
<dbReference type="InterPro" id="IPR008965">
    <property type="entry name" value="CBM2/CBM3_carb-bd_dom_sf"/>
</dbReference>
<evidence type="ECO:0000259" key="11">
    <source>
        <dbReference type="PROSITE" id="PS51173"/>
    </source>
</evidence>
<dbReference type="InterPro" id="IPR036116">
    <property type="entry name" value="FN3_sf"/>
</dbReference>
<dbReference type="Pfam" id="PF00553">
    <property type="entry name" value="CBM_2"/>
    <property type="match status" value="1"/>
</dbReference>